<protein>
    <submittedName>
        <fullName evidence="1">Uncharacterized protein</fullName>
    </submittedName>
</protein>
<dbReference type="EMBL" id="FLUN01000001">
    <property type="protein sequence ID" value="SBV99236.1"/>
    <property type="molecule type" value="Genomic_DNA"/>
</dbReference>
<organism evidence="1">
    <name type="scientific">uncultured Eubacteriales bacterium</name>
    <dbReference type="NCBI Taxonomy" id="172733"/>
    <lineage>
        <taxon>Bacteria</taxon>
        <taxon>Bacillati</taxon>
        <taxon>Bacillota</taxon>
        <taxon>Clostridia</taxon>
        <taxon>Eubacteriales</taxon>
        <taxon>environmental samples</taxon>
    </lineage>
</organism>
<name>A0A212JII9_9FIRM</name>
<reference evidence="1" key="1">
    <citation type="submission" date="2016-04" db="EMBL/GenBank/DDBJ databases">
        <authorList>
            <person name="Evans L.H."/>
            <person name="Alamgir A."/>
            <person name="Owens N."/>
            <person name="Weber N.D."/>
            <person name="Virtaneva K."/>
            <person name="Barbian K."/>
            <person name="Babar A."/>
            <person name="Rosenke K."/>
        </authorList>
    </citation>
    <scope>NUCLEOTIDE SEQUENCE</scope>
    <source>
        <strain evidence="1">86</strain>
    </source>
</reference>
<accession>A0A212JII9</accession>
<gene>
    <name evidence="1" type="ORF">KL86CLO1_11160</name>
</gene>
<evidence type="ECO:0000313" key="1">
    <source>
        <dbReference type="EMBL" id="SBV99236.1"/>
    </source>
</evidence>
<dbReference type="AlphaFoldDB" id="A0A212JII9"/>
<sequence>MKNYLWLTLKTFVVFILVHHVNQSPPNNHLTLYLSYTIR</sequence>
<proteinExistence type="predicted"/>